<feature type="domain" description="Myotubularin phosphatase" evidence="5">
    <location>
        <begin position="122"/>
        <end position="576"/>
    </location>
</feature>
<accession>A0AAW0CGD3</accession>
<dbReference type="GO" id="GO:0016020">
    <property type="term" value="C:membrane"/>
    <property type="evidence" value="ECO:0007669"/>
    <property type="project" value="TreeGrafter"/>
</dbReference>
<reference evidence="6 7" key="1">
    <citation type="journal article" date="2024" name="J Genomics">
        <title>Draft genome sequencing and assembly of Favolaschia claudopus CIRM-BRFM 2984 isolated from oak limbs.</title>
        <authorList>
            <person name="Navarro D."/>
            <person name="Drula E."/>
            <person name="Chaduli D."/>
            <person name="Cazenave R."/>
            <person name="Ahrendt S."/>
            <person name="Wang J."/>
            <person name="Lipzen A."/>
            <person name="Daum C."/>
            <person name="Barry K."/>
            <person name="Grigoriev I.V."/>
            <person name="Favel A."/>
            <person name="Rosso M.N."/>
            <person name="Martin F."/>
        </authorList>
    </citation>
    <scope>NUCLEOTIDE SEQUENCE [LARGE SCALE GENOMIC DNA]</scope>
    <source>
        <strain evidence="6 7">CIRM-BRFM 2984</strain>
    </source>
</reference>
<dbReference type="GO" id="GO:0005737">
    <property type="term" value="C:cytoplasm"/>
    <property type="evidence" value="ECO:0007669"/>
    <property type="project" value="TreeGrafter"/>
</dbReference>
<dbReference type="GO" id="GO:0046856">
    <property type="term" value="P:phosphatidylinositol dephosphorylation"/>
    <property type="evidence" value="ECO:0007669"/>
    <property type="project" value="TreeGrafter"/>
</dbReference>
<feature type="region of interest" description="Disordered" evidence="4">
    <location>
        <begin position="598"/>
        <end position="711"/>
    </location>
</feature>
<evidence type="ECO:0000313" key="6">
    <source>
        <dbReference type="EMBL" id="KAK7037943.1"/>
    </source>
</evidence>
<dbReference type="InterPro" id="IPR048994">
    <property type="entry name" value="PH-GRAM_MTMR6-9"/>
</dbReference>
<dbReference type="PROSITE" id="PS51339">
    <property type="entry name" value="PPASE_MYOTUBULARIN"/>
    <property type="match status" value="1"/>
</dbReference>
<feature type="region of interest" description="Disordered" evidence="4">
    <location>
        <begin position="742"/>
        <end position="926"/>
    </location>
</feature>
<dbReference type="InterPro" id="IPR016130">
    <property type="entry name" value="Tyr_Pase_AS"/>
</dbReference>
<dbReference type="InterPro" id="IPR029021">
    <property type="entry name" value="Prot-tyrosine_phosphatase-like"/>
</dbReference>
<comment type="caution">
    <text evidence="6">The sequence shown here is derived from an EMBL/GenBank/DDBJ whole genome shotgun (WGS) entry which is preliminary data.</text>
</comment>
<dbReference type="EMBL" id="JAWWNJ010000017">
    <property type="protein sequence ID" value="KAK7037943.1"/>
    <property type="molecule type" value="Genomic_DNA"/>
</dbReference>
<feature type="compositionally biased region" description="Pro residues" evidence="4">
    <location>
        <begin position="608"/>
        <end position="626"/>
    </location>
</feature>
<sequence length="926" mass="101778">MDAIRVSKVEKVACTKNASTLNGTIHLTAHHLIFQYEEAKEKEMWVPYPLISLVTRLPQTMQGQCPLTFHSRTFETFSLAFGKETEALDVFESVKELTVATSVNQLYAFFYTPNPPLPTSNGWSIYSPRDEFMRMGVGSRTKAWRFTDINKDYSFSPTYPSRLVVPTRISDTTLQYASKYRSKCRIPVLSYLHWANYGSITRSSQPMVGITQNRSVQDEKLIESIFQTHHSPESRASTAPVYGATSTNLIIDARPTINAMGNTAKGAGTENMDHYKDSKKAYLGIDSIHVMRESLAKVVDTLREADVLLASINNDLPDAIPGLAVLDRQALRRSGWLRHIQAILEGTVLIARNIHINSSHVLIHCSDGWDRTSQLSALAQMCLDPYYRTIRGFAILVEKDWLSFGHKFLDRCGHLSSDKFFVSPADMGGENSGADAAKAFLASVQNRFASQHHIKETSPVFHQFLEAVRQIQRQFPDRFEFNERFLHQLYYHLYSCQFGTFLYNCERERRVGDGGPPPVERTVSVWDFFNSPEEMELNLNPIYAPQLDEPTSRAPKADMGVLFPNPKDVRFWNELYGRTDEEMNGRVQPVPQVLEPEATPFDDEQGVPSPPLIPLPPSPAQSPPMNLPGSVHLTPTNNPSSFLPDAEGPSPTPRAPRPTAPRVDSFRPISSASAFSLRGFPSSSPTPPPLVPGSSSPNSPKGSGIRTPDFTSMKSVWGRLSSNASAALSVVQEAYVGVARDLRNTASEGDPDVKTSELSGRDTLRTWGEDSAQTPAASTSGFANPWSTADSTEPMSLSSSTATSTSASTSSSGVFENPWGTFSRNTGRQATNSDTIGFSSTATTPIQQQPLPVTESVLPPDPTVSLPKQSTQPLESGLSAMTLESVGARNRQQENVVATSDPPQVPSSTNKTAVSQDIDPLGVGFS</sequence>
<protein>
    <submittedName>
        <fullName evidence="6">Phosphoinositide 3-phosphatase</fullName>
    </submittedName>
</protein>
<evidence type="ECO:0000256" key="2">
    <source>
        <dbReference type="PIRSR" id="PIRSR630564-1"/>
    </source>
</evidence>
<dbReference type="SUPFAM" id="SSF52799">
    <property type="entry name" value="(Phosphotyrosine protein) phosphatases II"/>
    <property type="match status" value="1"/>
</dbReference>
<dbReference type="InterPro" id="IPR010569">
    <property type="entry name" value="Myotubularin-like_Pase_dom"/>
</dbReference>
<gene>
    <name evidence="6" type="ORF">R3P38DRAFT_2903548</name>
</gene>
<comment type="similarity">
    <text evidence="1">Belongs to the protein-tyrosine phosphatase family. Non-receptor class myotubularin subfamily.</text>
</comment>
<evidence type="ECO:0000313" key="7">
    <source>
        <dbReference type="Proteomes" id="UP001362999"/>
    </source>
</evidence>
<dbReference type="PANTHER" id="PTHR10807">
    <property type="entry name" value="MYOTUBULARIN-RELATED"/>
    <property type="match status" value="1"/>
</dbReference>
<dbReference type="SUPFAM" id="SSF50729">
    <property type="entry name" value="PH domain-like"/>
    <property type="match status" value="1"/>
</dbReference>
<dbReference type="Proteomes" id="UP001362999">
    <property type="component" value="Unassembled WGS sequence"/>
</dbReference>
<feature type="compositionally biased region" description="Low complexity" evidence="4">
    <location>
        <begin position="692"/>
        <end position="704"/>
    </location>
</feature>
<evidence type="ECO:0000256" key="4">
    <source>
        <dbReference type="SAM" id="MobiDB-lite"/>
    </source>
</evidence>
<feature type="compositionally biased region" description="Basic and acidic residues" evidence="4">
    <location>
        <begin position="751"/>
        <end position="768"/>
    </location>
</feature>
<feature type="compositionally biased region" description="Polar residues" evidence="4">
    <location>
        <begin position="771"/>
        <end position="797"/>
    </location>
</feature>
<dbReference type="GO" id="GO:0004438">
    <property type="term" value="F:phosphatidylinositol-3-phosphate phosphatase activity"/>
    <property type="evidence" value="ECO:0007669"/>
    <property type="project" value="TreeGrafter"/>
</dbReference>
<name>A0AAW0CGD3_9AGAR</name>
<feature type="compositionally biased region" description="Polar residues" evidence="4">
    <location>
        <begin position="820"/>
        <end position="851"/>
    </location>
</feature>
<feature type="compositionally biased region" description="Low complexity" evidence="4">
    <location>
        <begin position="798"/>
        <end position="812"/>
    </location>
</feature>
<dbReference type="Pfam" id="PF06602">
    <property type="entry name" value="Myotub-related"/>
    <property type="match status" value="1"/>
</dbReference>
<dbReference type="InterPro" id="IPR011993">
    <property type="entry name" value="PH-like_dom_sf"/>
</dbReference>
<dbReference type="PANTHER" id="PTHR10807:SF128">
    <property type="entry name" value="PHOSPHATIDYLINOSITOL-3,5-BISPHOSPHATE 3-PHOSPHATASE"/>
    <property type="match status" value="1"/>
</dbReference>
<dbReference type="InterPro" id="IPR030564">
    <property type="entry name" value="Myotubularin"/>
</dbReference>
<evidence type="ECO:0000256" key="3">
    <source>
        <dbReference type="PIRSR" id="PIRSR630564-2"/>
    </source>
</evidence>
<feature type="binding site" evidence="3">
    <location>
        <begin position="262"/>
        <end position="265"/>
    </location>
    <ligand>
        <name>substrate</name>
    </ligand>
</feature>
<evidence type="ECO:0000259" key="5">
    <source>
        <dbReference type="PROSITE" id="PS51339"/>
    </source>
</evidence>
<feature type="binding site" evidence="3">
    <location>
        <begin position="365"/>
        <end position="371"/>
    </location>
    <ligand>
        <name>substrate</name>
    </ligand>
</feature>
<proteinExistence type="inferred from homology"/>
<dbReference type="PROSITE" id="PS00383">
    <property type="entry name" value="TYR_PHOSPHATASE_1"/>
    <property type="match status" value="1"/>
</dbReference>
<feature type="compositionally biased region" description="Pro residues" evidence="4">
    <location>
        <begin position="650"/>
        <end position="659"/>
    </location>
</feature>
<feature type="active site" description="Phosphocysteine intermediate" evidence="2">
    <location>
        <position position="365"/>
    </location>
</feature>
<organism evidence="6 7">
    <name type="scientific">Favolaschia claudopus</name>
    <dbReference type="NCBI Taxonomy" id="2862362"/>
    <lineage>
        <taxon>Eukaryota</taxon>
        <taxon>Fungi</taxon>
        <taxon>Dikarya</taxon>
        <taxon>Basidiomycota</taxon>
        <taxon>Agaricomycotina</taxon>
        <taxon>Agaricomycetes</taxon>
        <taxon>Agaricomycetidae</taxon>
        <taxon>Agaricales</taxon>
        <taxon>Marasmiineae</taxon>
        <taxon>Mycenaceae</taxon>
        <taxon>Favolaschia</taxon>
    </lineage>
</organism>
<dbReference type="Gene3D" id="2.30.29.30">
    <property type="entry name" value="Pleckstrin-homology domain (PH domain)/Phosphotyrosine-binding domain (PTB)"/>
    <property type="match status" value="1"/>
</dbReference>
<dbReference type="CDD" id="cd17666">
    <property type="entry name" value="PTP-MTM-like_fungal"/>
    <property type="match status" value="1"/>
</dbReference>
<dbReference type="AlphaFoldDB" id="A0AAW0CGD3"/>
<evidence type="ECO:0000256" key="1">
    <source>
        <dbReference type="ARBA" id="ARBA00007471"/>
    </source>
</evidence>
<feature type="compositionally biased region" description="Polar residues" evidence="4">
    <location>
        <begin position="893"/>
        <end position="915"/>
    </location>
</feature>
<keyword evidence="7" id="KW-1185">Reference proteome</keyword>
<dbReference type="Pfam" id="PF21098">
    <property type="entry name" value="PH-GRAM_MTMR6-like"/>
    <property type="match status" value="1"/>
</dbReference>